<proteinExistence type="predicted"/>
<feature type="transmembrane region" description="Helical" evidence="1">
    <location>
        <begin position="12"/>
        <end position="29"/>
    </location>
</feature>
<evidence type="ECO:0000259" key="2">
    <source>
        <dbReference type="SMART" id="SM00014"/>
    </source>
</evidence>
<dbReference type="PANTHER" id="PTHR14969">
    <property type="entry name" value="SPHINGOSINE-1-PHOSPHATE PHOSPHOHYDROLASE"/>
    <property type="match status" value="1"/>
</dbReference>
<dbReference type="OrthoDB" id="9789113at2"/>
<feature type="transmembrane region" description="Helical" evidence="1">
    <location>
        <begin position="152"/>
        <end position="171"/>
    </location>
</feature>
<organism evidence="3 4">
    <name type="scientific">Levilactobacillus hammesii DSM 16381</name>
    <dbReference type="NCBI Taxonomy" id="1423753"/>
    <lineage>
        <taxon>Bacteria</taxon>
        <taxon>Bacillati</taxon>
        <taxon>Bacillota</taxon>
        <taxon>Bacilli</taxon>
        <taxon>Lactobacillales</taxon>
        <taxon>Lactobacillaceae</taxon>
        <taxon>Levilactobacillus</taxon>
    </lineage>
</organism>
<keyword evidence="4" id="KW-1185">Reference proteome</keyword>
<reference evidence="3 4" key="1">
    <citation type="journal article" date="2015" name="Genome Announc.">
        <title>Expanding the biotechnology potential of lactobacilli through comparative genomics of 213 strains and associated genera.</title>
        <authorList>
            <person name="Sun Z."/>
            <person name="Harris H.M."/>
            <person name="McCann A."/>
            <person name="Guo C."/>
            <person name="Argimon S."/>
            <person name="Zhang W."/>
            <person name="Yang X."/>
            <person name="Jeffery I.B."/>
            <person name="Cooney J.C."/>
            <person name="Kagawa T.F."/>
            <person name="Liu W."/>
            <person name="Song Y."/>
            <person name="Salvetti E."/>
            <person name="Wrobel A."/>
            <person name="Rasinkangas P."/>
            <person name="Parkhill J."/>
            <person name="Rea M.C."/>
            <person name="O'Sullivan O."/>
            <person name="Ritari J."/>
            <person name="Douillard F.P."/>
            <person name="Paul Ross R."/>
            <person name="Yang R."/>
            <person name="Briner A.E."/>
            <person name="Felis G.E."/>
            <person name="de Vos W.M."/>
            <person name="Barrangou R."/>
            <person name="Klaenhammer T.R."/>
            <person name="Caufield P.W."/>
            <person name="Cui Y."/>
            <person name="Zhang H."/>
            <person name="O'Toole P.W."/>
        </authorList>
    </citation>
    <scope>NUCLEOTIDE SEQUENCE [LARGE SCALE GENOMIC DNA]</scope>
    <source>
        <strain evidence="3 4">DSM 16381</strain>
    </source>
</reference>
<dbReference type="PATRIC" id="fig|1423753.3.peg.2422"/>
<protein>
    <recommendedName>
        <fullName evidence="2">Phosphatidic acid phosphatase type 2/haloperoxidase domain-containing protein</fullName>
    </recommendedName>
</protein>
<dbReference type="Proteomes" id="UP000051580">
    <property type="component" value="Unassembled WGS sequence"/>
</dbReference>
<sequence length="214" mass="23496">MDTSQRHQQLALGFLGLFVVLAILVKIRFSSLMSLDQQWLAGFHASSLGQHVRVWEWLTLLGSPLVTGGFAVVLALFLWRIRQLGWAATVFAALISGDGLLLVIKAIVARTRPAQMVVADTGYSFPSGHVFSTVLVACMVATLLLRFLKANWLSWTLLAVIGLVVLGVVLARLGLRNHYPSDVAGSLLLASGWWFQVLSIGERFRARRTLSLSK</sequence>
<dbReference type="EMBL" id="AZFS01000046">
    <property type="protein sequence ID" value="KRL95343.1"/>
    <property type="molecule type" value="Genomic_DNA"/>
</dbReference>
<dbReference type="AlphaFoldDB" id="A0A0R1UQ66"/>
<feature type="transmembrane region" description="Helical" evidence="1">
    <location>
        <begin position="57"/>
        <end position="79"/>
    </location>
</feature>
<evidence type="ECO:0000313" key="3">
    <source>
        <dbReference type="EMBL" id="KRL95343.1"/>
    </source>
</evidence>
<dbReference type="SMART" id="SM00014">
    <property type="entry name" value="acidPPc"/>
    <property type="match status" value="1"/>
</dbReference>
<feature type="domain" description="Phosphatidic acid phosphatase type 2/haloperoxidase" evidence="2">
    <location>
        <begin position="88"/>
        <end position="198"/>
    </location>
</feature>
<dbReference type="PANTHER" id="PTHR14969:SF13">
    <property type="entry name" value="AT30094P"/>
    <property type="match status" value="1"/>
</dbReference>
<feature type="transmembrane region" description="Helical" evidence="1">
    <location>
        <begin position="183"/>
        <end position="201"/>
    </location>
</feature>
<dbReference type="SUPFAM" id="SSF48317">
    <property type="entry name" value="Acid phosphatase/Vanadium-dependent haloperoxidase"/>
    <property type="match status" value="1"/>
</dbReference>
<comment type="caution">
    <text evidence="3">The sequence shown here is derived from an EMBL/GenBank/DDBJ whole genome shotgun (WGS) entry which is preliminary data.</text>
</comment>
<evidence type="ECO:0000313" key="4">
    <source>
        <dbReference type="Proteomes" id="UP000051580"/>
    </source>
</evidence>
<keyword evidence="1" id="KW-0812">Transmembrane</keyword>
<name>A0A0R1UQ66_9LACO</name>
<accession>A0A0R1UQ66</accession>
<dbReference type="Gene3D" id="1.20.144.10">
    <property type="entry name" value="Phosphatidic acid phosphatase type 2/haloperoxidase"/>
    <property type="match status" value="2"/>
</dbReference>
<keyword evidence="1" id="KW-1133">Transmembrane helix</keyword>
<dbReference type="Pfam" id="PF01569">
    <property type="entry name" value="PAP2"/>
    <property type="match status" value="1"/>
</dbReference>
<dbReference type="InterPro" id="IPR036938">
    <property type="entry name" value="PAP2/HPO_sf"/>
</dbReference>
<dbReference type="InterPro" id="IPR000326">
    <property type="entry name" value="PAP2/HPO"/>
</dbReference>
<feature type="transmembrane region" description="Helical" evidence="1">
    <location>
        <begin position="86"/>
        <end position="108"/>
    </location>
</feature>
<dbReference type="RefSeq" id="WP_057732928.1">
    <property type="nucleotide sequence ID" value="NZ_AZFS01000046.1"/>
</dbReference>
<dbReference type="CDD" id="cd03392">
    <property type="entry name" value="PAP2_like_2"/>
    <property type="match status" value="1"/>
</dbReference>
<evidence type="ECO:0000256" key="1">
    <source>
        <dbReference type="SAM" id="Phobius"/>
    </source>
</evidence>
<gene>
    <name evidence="3" type="ORF">FD28_GL002305</name>
</gene>
<keyword evidence="1" id="KW-0472">Membrane</keyword>
<feature type="transmembrane region" description="Helical" evidence="1">
    <location>
        <begin position="128"/>
        <end position="145"/>
    </location>
</feature>
<dbReference type="STRING" id="1423753.FD28_GL002305"/>